<dbReference type="Gene3D" id="1.10.260.40">
    <property type="entry name" value="lambda repressor-like DNA-binding domains"/>
    <property type="match status" value="1"/>
</dbReference>
<dbReference type="InterPro" id="IPR010982">
    <property type="entry name" value="Lambda_DNA-bd_dom_sf"/>
</dbReference>
<evidence type="ECO:0000313" key="1">
    <source>
        <dbReference type="EMBL" id="TGE29818.1"/>
    </source>
</evidence>
<organism evidence="1 2">
    <name type="scientific">Hymenobacter metallicola</name>
    <dbReference type="NCBI Taxonomy" id="2563114"/>
    <lineage>
        <taxon>Bacteria</taxon>
        <taxon>Pseudomonadati</taxon>
        <taxon>Bacteroidota</taxon>
        <taxon>Cytophagia</taxon>
        <taxon>Cytophagales</taxon>
        <taxon>Hymenobacteraceae</taxon>
        <taxon>Hymenobacter</taxon>
    </lineage>
</organism>
<dbReference type="AlphaFoldDB" id="A0A4Z0QIB2"/>
<protein>
    <submittedName>
        <fullName evidence="1">Uncharacterized protein</fullName>
    </submittedName>
</protein>
<dbReference type="GO" id="GO:0003677">
    <property type="term" value="F:DNA binding"/>
    <property type="evidence" value="ECO:0007669"/>
    <property type="project" value="InterPro"/>
</dbReference>
<dbReference type="Proteomes" id="UP000298471">
    <property type="component" value="Unassembled WGS sequence"/>
</dbReference>
<gene>
    <name evidence="1" type="ORF">E5K02_10265</name>
</gene>
<proteinExistence type="predicted"/>
<reference evidence="1 2" key="1">
    <citation type="submission" date="2019-04" db="EMBL/GenBank/DDBJ databases">
        <authorList>
            <person name="Feng G."/>
            <person name="Zhang J."/>
            <person name="Zhu H."/>
        </authorList>
    </citation>
    <scope>NUCLEOTIDE SEQUENCE [LARGE SCALE GENOMIC DNA]</scope>
    <source>
        <strain evidence="1 2">9PBR-1</strain>
    </source>
</reference>
<evidence type="ECO:0000313" key="2">
    <source>
        <dbReference type="Proteomes" id="UP000298471"/>
    </source>
</evidence>
<name>A0A4Z0QIB2_9BACT</name>
<dbReference type="RefSeq" id="WP_135394624.1">
    <property type="nucleotide sequence ID" value="NZ_SRMB01000001.1"/>
</dbReference>
<keyword evidence="2" id="KW-1185">Reference proteome</keyword>
<dbReference type="EMBL" id="SRMB01000001">
    <property type="protein sequence ID" value="TGE29818.1"/>
    <property type="molecule type" value="Genomic_DNA"/>
</dbReference>
<accession>A0A4Z0QIB2</accession>
<comment type="caution">
    <text evidence="1">The sequence shown here is derived from an EMBL/GenBank/DDBJ whole genome shotgun (WGS) entry which is preliminary data.</text>
</comment>
<sequence>MNNKLPPGAQADIARVTGLSRQAVSKVLQGKFKNEQVSQLAEEYAARYATQIRVGQFRLFINNLSDEALATYLK</sequence>